<dbReference type="PANTHER" id="PTHR43181">
    <property type="entry name" value="2-C-METHYL-D-ERYTHRITOL 2,4-CYCLODIPHOSPHATE SYNTHASE, CHLOROPLASTIC"/>
    <property type="match status" value="1"/>
</dbReference>
<comment type="caution">
    <text evidence="4">The sequence shown here is derived from an EMBL/GenBank/DDBJ whole genome shotgun (WGS) entry which is preliminary data.</text>
</comment>
<gene>
    <name evidence="1 4" type="primary">ispF</name>
    <name evidence="4" type="ORF">GCM10008956_28720</name>
</gene>
<dbReference type="InterPro" id="IPR036571">
    <property type="entry name" value="MECDP_synthase_sf"/>
</dbReference>
<accession>A0A8H9L9S6</accession>
<organism evidence="4 5">
    <name type="scientific">Deinococcus arenae</name>
    <dbReference type="NCBI Taxonomy" id="1452751"/>
    <lineage>
        <taxon>Bacteria</taxon>
        <taxon>Thermotogati</taxon>
        <taxon>Deinococcota</taxon>
        <taxon>Deinococci</taxon>
        <taxon>Deinococcales</taxon>
        <taxon>Deinococcaceae</taxon>
        <taxon>Deinococcus</taxon>
    </lineage>
</organism>
<protein>
    <recommendedName>
        <fullName evidence="1 2">2-C-methyl-D-erythritol 2,4-cyclodiphosphate synthase</fullName>
        <shortName evidence="1">MECDP-synthase</shortName>
        <shortName evidence="1">MECPP-synthase</shortName>
        <shortName evidence="1">MECPS</shortName>
        <ecNumber evidence="1 2">4.6.1.12</ecNumber>
    </recommendedName>
</protein>
<feature type="binding site" evidence="1">
    <location>
        <begin position="73"/>
        <end position="74"/>
    </location>
    <ligand>
        <name>4-CDP-2-C-methyl-D-erythritol 2-phosphate</name>
        <dbReference type="ChEBI" id="CHEBI:57919"/>
    </ligand>
</feature>
<feature type="binding site" evidence="1">
    <location>
        <position position="48"/>
    </location>
    <ligand>
        <name>a divalent metal cation</name>
        <dbReference type="ChEBI" id="CHEBI:60240"/>
    </ligand>
</feature>
<dbReference type="EMBL" id="BMQG01000010">
    <property type="protein sequence ID" value="GGM50890.1"/>
    <property type="molecule type" value="Genomic_DNA"/>
</dbReference>
<dbReference type="SUPFAM" id="SSF69765">
    <property type="entry name" value="IpsF-like"/>
    <property type="match status" value="1"/>
</dbReference>
<dbReference type="Gene3D" id="3.30.1330.50">
    <property type="entry name" value="2-C-methyl-D-erythritol 2,4-cyclodiphosphate synthase"/>
    <property type="match status" value="1"/>
</dbReference>
<dbReference type="HAMAP" id="MF_00107">
    <property type="entry name" value="IspF"/>
    <property type="match status" value="1"/>
</dbReference>
<comment type="caution">
    <text evidence="1">Lacks conserved residue(s) required for the propagation of feature annotation.</text>
</comment>
<sequence length="198" mass="20655">MVAGVSLGVGAAGVVPRSVRGGALRGRYRYTPGMSSWPFRVGFGEDAHRLEAGRRLVLGGVEIGHAELGAVAHSDGDAVLHVVADALLSGLALGDIGQYFPDTAEQWRGMNSRVIVERALALVQERGWVPVNVAVVVTLDRPKLGPLRAEIARSVAALLALPEGDVGVSFKTSEGLAPLHVQTRATVLLARVAEAGGE</sequence>
<proteinExistence type="inferred from homology"/>
<name>A0A8H9L9S6_9DEIO</name>
<comment type="pathway">
    <text evidence="1">Isoprenoid biosynthesis; isopentenyl diphosphate biosynthesis via DXP pathway; isopentenyl diphosphate from 1-deoxy-D-xylulose 5-phosphate: step 4/6.</text>
</comment>
<dbReference type="GO" id="GO:0019288">
    <property type="term" value="P:isopentenyl diphosphate biosynthetic process, methylerythritol 4-phosphate pathway"/>
    <property type="evidence" value="ECO:0007669"/>
    <property type="project" value="UniProtKB-UniRule"/>
</dbReference>
<feature type="binding site" evidence="1">
    <location>
        <position position="81"/>
    </location>
    <ligand>
        <name>a divalent metal cation</name>
        <dbReference type="ChEBI" id="CHEBI:60240"/>
    </ligand>
</feature>
<evidence type="ECO:0000256" key="2">
    <source>
        <dbReference type="RuleBase" id="RU004395"/>
    </source>
</evidence>
<dbReference type="UniPathway" id="UPA00056">
    <property type="reaction ID" value="UER00095"/>
</dbReference>
<dbReference type="NCBIfam" id="TIGR00151">
    <property type="entry name" value="ispF"/>
    <property type="match status" value="1"/>
</dbReference>
<feature type="site" description="Transition state stabilizer" evidence="1">
    <location>
        <position position="73"/>
    </location>
</feature>
<dbReference type="GO" id="GO:0046872">
    <property type="term" value="F:metal ion binding"/>
    <property type="evidence" value="ECO:0007669"/>
    <property type="project" value="UniProtKB-KW"/>
</dbReference>
<dbReference type="PANTHER" id="PTHR43181:SF1">
    <property type="entry name" value="2-C-METHYL-D-ERYTHRITOL 2,4-CYCLODIPHOSPHATE SYNTHASE, CHLOROPLASTIC"/>
    <property type="match status" value="1"/>
</dbReference>
<dbReference type="AlphaFoldDB" id="A0A8H9L9S6"/>
<evidence type="ECO:0000313" key="5">
    <source>
        <dbReference type="Proteomes" id="UP000600547"/>
    </source>
</evidence>
<evidence type="ECO:0000256" key="1">
    <source>
        <dbReference type="HAMAP-Rule" id="MF_00107"/>
    </source>
</evidence>
<dbReference type="EC" id="4.6.1.12" evidence="1 2"/>
<dbReference type="CDD" id="cd00554">
    <property type="entry name" value="MECDP_synthase"/>
    <property type="match status" value="1"/>
</dbReference>
<keyword evidence="5" id="KW-1185">Reference proteome</keyword>
<comment type="similarity">
    <text evidence="1 2">Belongs to the IspF family.</text>
</comment>
<keyword evidence="1 2" id="KW-0456">Lyase</keyword>
<comment type="subunit">
    <text evidence="1">Homotrimer.</text>
</comment>
<evidence type="ECO:0000313" key="4">
    <source>
        <dbReference type="EMBL" id="GGM50890.1"/>
    </source>
</evidence>
<feature type="domain" description="2-C-methyl-D-erythritol 2,4-cyclodiphosphate synthase" evidence="3">
    <location>
        <begin position="39"/>
        <end position="183"/>
    </location>
</feature>
<comment type="catalytic activity">
    <reaction evidence="1 2">
        <text>4-CDP-2-C-methyl-D-erythritol 2-phosphate = 2-C-methyl-D-erythritol 2,4-cyclic diphosphate + CMP</text>
        <dbReference type="Rhea" id="RHEA:23864"/>
        <dbReference type="ChEBI" id="CHEBI:57919"/>
        <dbReference type="ChEBI" id="CHEBI:58483"/>
        <dbReference type="ChEBI" id="CHEBI:60377"/>
        <dbReference type="EC" id="4.6.1.12"/>
    </reaction>
</comment>
<dbReference type="InterPro" id="IPR003526">
    <property type="entry name" value="MECDP_synthase"/>
</dbReference>
<feature type="site" description="Transition state stabilizer" evidence="1">
    <location>
        <position position="172"/>
    </location>
</feature>
<feature type="binding site" evidence="1">
    <location>
        <begin position="95"/>
        <end position="97"/>
    </location>
    <ligand>
        <name>4-CDP-2-C-methyl-D-erythritol 2-phosphate</name>
        <dbReference type="ChEBI" id="CHEBI:57919"/>
    </ligand>
</feature>
<comment type="function">
    <text evidence="1">Involved in the biosynthesis of isopentenyl diphosphate (IPP) and dimethylallyl diphosphate (DMAPP), two major building blocks of isoprenoid compounds. Catalyzes the conversion of 4-diphosphocytidyl-2-C-methyl-D-erythritol 2-phosphate (CDP-ME2P) to 2-C-methyl-D-erythritol 2,4-cyclodiphosphate (ME-CPP) with a corresponding release of cytidine 5-monophosphate (CMP).</text>
</comment>
<reference evidence="5" key="1">
    <citation type="journal article" date="2019" name="Int. J. Syst. Evol. Microbiol.">
        <title>The Global Catalogue of Microorganisms (GCM) 10K type strain sequencing project: providing services to taxonomists for standard genome sequencing and annotation.</title>
        <authorList>
            <consortium name="The Broad Institute Genomics Platform"/>
            <consortium name="The Broad Institute Genome Sequencing Center for Infectious Disease"/>
            <person name="Wu L."/>
            <person name="Ma J."/>
        </authorList>
    </citation>
    <scope>NUCLEOTIDE SEQUENCE [LARGE SCALE GENOMIC DNA]</scope>
    <source>
        <strain evidence="5">JCM 31047</strain>
    </source>
</reference>
<keyword evidence="1 2" id="KW-0414">Isoprene biosynthesis</keyword>
<dbReference type="Pfam" id="PF02542">
    <property type="entry name" value="YgbB"/>
    <property type="match status" value="1"/>
</dbReference>
<keyword evidence="1" id="KW-0479">Metal-binding</keyword>
<dbReference type="Proteomes" id="UP000600547">
    <property type="component" value="Unassembled WGS sequence"/>
</dbReference>
<dbReference type="GO" id="GO:0008685">
    <property type="term" value="F:2-C-methyl-D-erythritol 2,4-cyclodiphosphate synthase activity"/>
    <property type="evidence" value="ECO:0007669"/>
    <property type="project" value="UniProtKB-UniRule"/>
</dbReference>
<feature type="binding site" evidence="1">
    <location>
        <position position="46"/>
    </location>
    <ligand>
        <name>a divalent metal cation</name>
        <dbReference type="ChEBI" id="CHEBI:60240"/>
    </ligand>
</feature>
<dbReference type="GO" id="GO:0016114">
    <property type="term" value="P:terpenoid biosynthetic process"/>
    <property type="evidence" value="ECO:0007669"/>
    <property type="project" value="InterPro"/>
</dbReference>
<evidence type="ECO:0000259" key="3">
    <source>
        <dbReference type="Pfam" id="PF02542"/>
    </source>
</evidence>
<feature type="binding site" evidence="1">
    <location>
        <begin position="46"/>
        <end position="48"/>
    </location>
    <ligand>
        <name>4-CDP-2-C-methyl-D-erythritol 2-phosphate</name>
        <dbReference type="ChEBI" id="CHEBI:57919"/>
    </ligand>
</feature>
<comment type="cofactor">
    <cofactor evidence="1">
        <name>a divalent metal cation</name>
        <dbReference type="ChEBI" id="CHEBI:60240"/>
    </cofactor>
    <text evidence="1">Binds 1 divalent metal cation per subunit.</text>
</comment>